<feature type="region of interest" description="Disordered" evidence="1">
    <location>
        <begin position="1"/>
        <end position="58"/>
    </location>
</feature>
<dbReference type="EMBL" id="JBEYXT010000016">
    <property type="protein sequence ID" value="MEU6800583.1"/>
    <property type="molecule type" value="Genomic_DNA"/>
</dbReference>
<keyword evidence="3" id="KW-1185">Reference proteome</keyword>
<evidence type="ECO:0000313" key="2">
    <source>
        <dbReference type="EMBL" id="MEU6800583.1"/>
    </source>
</evidence>
<comment type="caution">
    <text evidence="2">The sequence shown here is derived from an EMBL/GenBank/DDBJ whole genome shotgun (WGS) entry which is preliminary data.</text>
</comment>
<gene>
    <name evidence="2" type="ORF">ABZ931_06135</name>
</gene>
<name>A0ABV3ATT8_9ACTN</name>
<dbReference type="Proteomes" id="UP001551189">
    <property type="component" value="Unassembled WGS sequence"/>
</dbReference>
<reference evidence="2 3" key="1">
    <citation type="submission" date="2024-06" db="EMBL/GenBank/DDBJ databases">
        <title>The Natural Products Discovery Center: Release of the First 8490 Sequenced Strains for Exploring Actinobacteria Biosynthetic Diversity.</title>
        <authorList>
            <person name="Kalkreuter E."/>
            <person name="Kautsar S.A."/>
            <person name="Yang D."/>
            <person name="Bader C.D."/>
            <person name="Teijaro C.N."/>
            <person name="Fluegel L."/>
            <person name="Davis C.M."/>
            <person name="Simpson J.R."/>
            <person name="Lauterbach L."/>
            <person name="Steele A.D."/>
            <person name="Gui C."/>
            <person name="Meng S."/>
            <person name="Li G."/>
            <person name="Viehrig K."/>
            <person name="Ye F."/>
            <person name="Su P."/>
            <person name="Kiefer A.F."/>
            <person name="Nichols A."/>
            <person name="Cepeda A.J."/>
            <person name="Yan W."/>
            <person name="Fan B."/>
            <person name="Jiang Y."/>
            <person name="Adhikari A."/>
            <person name="Zheng C.-J."/>
            <person name="Schuster L."/>
            <person name="Cowan T.M."/>
            <person name="Smanski M.J."/>
            <person name="Chevrette M.G."/>
            <person name="De Carvalho L.P.S."/>
            <person name="Shen B."/>
        </authorList>
    </citation>
    <scope>NUCLEOTIDE SEQUENCE [LARGE SCALE GENOMIC DNA]</scope>
    <source>
        <strain evidence="2 3">NPDC046851</strain>
    </source>
</reference>
<dbReference type="RefSeq" id="WP_359691454.1">
    <property type="nucleotide sequence ID" value="NZ_JBEYXT010000016.1"/>
</dbReference>
<proteinExistence type="predicted"/>
<organism evidence="2 3">
    <name type="scientific">Streptomyces neyagawaensis</name>
    <dbReference type="NCBI Taxonomy" id="42238"/>
    <lineage>
        <taxon>Bacteria</taxon>
        <taxon>Bacillati</taxon>
        <taxon>Actinomycetota</taxon>
        <taxon>Actinomycetes</taxon>
        <taxon>Kitasatosporales</taxon>
        <taxon>Streptomycetaceae</taxon>
        <taxon>Streptomyces</taxon>
    </lineage>
</organism>
<evidence type="ECO:0000313" key="3">
    <source>
        <dbReference type="Proteomes" id="UP001551189"/>
    </source>
</evidence>
<evidence type="ECO:0000256" key="1">
    <source>
        <dbReference type="SAM" id="MobiDB-lite"/>
    </source>
</evidence>
<accession>A0ABV3ATT8</accession>
<protein>
    <submittedName>
        <fullName evidence="2">Uncharacterized protein</fullName>
    </submittedName>
</protein>
<feature type="compositionally biased region" description="Basic residues" evidence="1">
    <location>
        <begin position="17"/>
        <end position="30"/>
    </location>
</feature>
<feature type="compositionally biased region" description="Basic and acidic residues" evidence="1">
    <location>
        <begin position="31"/>
        <end position="45"/>
    </location>
</feature>
<sequence length="58" mass="6559">MRTPRDSAADGAVRGAHGTHRSFRSRRHTRRVDEAVRPGRGRELPSADALCRRRLAPR</sequence>